<dbReference type="PROSITE" id="PS50977">
    <property type="entry name" value="HTH_TETR_2"/>
    <property type="match status" value="1"/>
</dbReference>
<dbReference type="SUPFAM" id="SSF48498">
    <property type="entry name" value="Tetracyclin repressor-like, C-terminal domain"/>
    <property type="match status" value="1"/>
</dbReference>
<dbReference type="InterPro" id="IPR036271">
    <property type="entry name" value="Tet_transcr_reg_TetR-rel_C_sf"/>
</dbReference>
<dbReference type="InterPro" id="IPR041586">
    <property type="entry name" value="PsrA_TetR_C"/>
</dbReference>
<organism evidence="7 8">
    <name type="scientific">Yinghuangia aomiensis</name>
    <dbReference type="NCBI Taxonomy" id="676205"/>
    <lineage>
        <taxon>Bacteria</taxon>
        <taxon>Bacillati</taxon>
        <taxon>Actinomycetota</taxon>
        <taxon>Actinomycetes</taxon>
        <taxon>Kitasatosporales</taxon>
        <taxon>Streptomycetaceae</taxon>
        <taxon>Yinghuangia</taxon>
    </lineage>
</organism>
<evidence type="ECO:0000259" key="6">
    <source>
        <dbReference type="PROSITE" id="PS50977"/>
    </source>
</evidence>
<evidence type="ECO:0000256" key="4">
    <source>
        <dbReference type="PROSITE-ProRule" id="PRU00335"/>
    </source>
</evidence>
<feature type="region of interest" description="Disordered" evidence="5">
    <location>
        <begin position="1"/>
        <end position="23"/>
    </location>
</feature>
<accession>A0ABP9GSG9</accession>
<evidence type="ECO:0000313" key="8">
    <source>
        <dbReference type="Proteomes" id="UP001500466"/>
    </source>
</evidence>
<feature type="compositionally biased region" description="Low complexity" evidence="5">
    <location>
        <begin position="1"/>
        <end position="19"/>
    </location>
</feature>
<feature type="DNA-binding region" description="H-T-H motif" evidence="4">
    <location>
        <begin position="46"/>
        <end position="65"/>
    </location>
</feature>
<dbReference type="InterPro" id="IPR050109">
    <property type="entry name" value="HTH-type_TetR-like_transc_reg"/>
</dbReference>
<reference evidence="8" key="1">
    <citation type="journal article" date="2019" name="Int. J. Syst. Evol. Microbiol.">
        <title>The Global Catalogue of Microorganisms (GCM) 10K type strain sequencing project: providing services to taxonomists for standard genome sequencing and annotation.</title>
        <authorList>
            <consortium name="The Broad Institute Genomics Platform"/>
            <consortium name="The Broad Institute Genome Sequencing Center for Infectious Disease"/>
            <person name="Wu L."/>
            <person name="Ma J."/>
        </authorList>
    </citation>
    <scope>NUCLEOTIDE SEQUENCE [LARGE SCALE GENOMIC DNA]</scope>
    <source>
        <strain evidence="8">JCM 17986</strain>
    </source>
</reference>
<dbReference type="InterPro" id="IPR001647">
    <property type="entry name" value="HTH_TetR"/>
</dbReference>
<dbReference type="PANTHER" id="PTHR30055">
    <property type="entry name" value="HTH-TYPE TRANSCRIPTIONAL REGULATOR RUTR"/>
    <property type="match status" value="1"/>
</dbReference>
<feature type="domain" description="HTH tetR-type" evidence="6">
    <location>
        <begin position="23"/>
        <end position="83"/>
    </location>
</feature>
<dbReference type="RefSeq" id="WP_345674187.1">
    <property type="nucleotide sequence ID" value="NZ_BAABHS010000003.1"/>
</dbReference>
<dbReference type="SUPFAM" id="SSF46689">
    <property type="entry name" value="Homeodomain-like"/>
    <property type="match status" value="1"/>
</dbReference>
<dbReference type="Gene3D" id="1.10.357.10">
    <property type="entry name" value="Tetracycline Repressor, domain 2"/>
    <property type="match status" value="1"/>
</dbReference>
<proteinExistence type="predicted"/>
<comment type="caution">
    <text evidence="7">The sequence shown here is derived from an EMBL/GenBank/DDBJ whole genome shotgun (WGS) entry which is preliminary data.</text>
</comment>
<evidence type="ECO:0000256" key="3">
    <source>
        <dbReference type="ARBA" id="ARBA00023163"/>
    </source>
</evidence>
<protein>
    <recommendedName>
        <fullName evidence="6">HTH tetR-type domain-containing protein</fullName>
    </recommendedName>
</protein>
<dbReference type="PRINTS" id="PR00455">
    <property type="entry name" value="HTHTETR"/>
</dbReference>
<dbReference type="EMBL" id="BAABHS010000003">
    <property type="protein sequence ID" value="GAA4952231.1"/>
    <property type="molecule type" value="Genomic_DNA"/>
</dbReference>
<dbReference type="PROSITE" id="PS01081">
    <property type="entry name" value="HTH_TETR_1"/>
    <property type="match status" value="1"/>
</dbReference>
<keyword evidence="1" id="KW-0805">Transcription regulation</keyword>
<evidence type="ECO:0000256" key="5">
    <source>
        <dbReference type="SAM" id="MobiDB-lite"/>
    </source>
</evidence>
<evidence type="ECO:0000256" key="1">
    <source>
        <dbReference type="ARBA" id="ARBA00023015"/>
    </source>
</evidence>
<keyword evidence="2 4" id="KW-0238">DNA-binding</keyword>
<dbReference type="Pfam" id="PF17939">
    <property type="entry name" value="TetR_C_30"/>
    <property type="match status" value="1"/>
</dbReference>
<keyword evidence="8" id="KW-1185">Reference proteome</keyword>
<dbReference type="Proteomes" id="UP001500466">
    <property type="component" value="Unassembled WGS sequence"/>
</dbReference>
<dbReference type="Pfam" id="PF00440">
    <property type="entry name" value="TetR_N"/>
    <property type="match status" value="1"/>
</dbReference>
<dbReference type="InterPro" id="IPR009057">
    <property type="entry name" value="Homeodomain-like_sf"/>
</dbReference>
<dbReference type="InterPro" id="IPR023772">
    <property type="entry name" value="DNA-bd_HTH_TetR-type_CS"/>
</dbReference>
<evidence type="ECO:0000256" key="2">
    <source>
        <dbReference type="ARBA" id="ARBA00023125"/>
    </source>
</evidence>
<evidence type="ECO:0000313" key="7">
    <source>
        <dbReference type="EMBL" id="GAA4952231.1"/>
    </source>
</evidence>
<dbReference type="PANTHER" id="PTHR30055:SF234">
    <property type="entry name" value="HTH-TYPE TRANSCRIPTIONAL REGULATOR BETI"/>
    <property type="match status" value="1"/>
</dbReference>
<sequence>MSSSARAGGTAAANPRNGNSSGNATRAKLLRTAERLFAKNGIDGVSVRDITGAADANSAAVHYHFGSKQDLIAAILHSRMADLGARRERLLADLEADDRPALRDVVEALLLPTVELSRDRRGGGHHYLGFLVAVGEHPRSMHLITDELDPLTARYVAVLARTLPEVPHEVLMFRFGVAKDLMNRVLRQGAVREWLRRHASEDDAVLVDRLADFLVGAFAAPVHGA</sequence>
<keyword evidence="3" id="KW-0804">Transcription</keyword>
<name>A0ABP9GSG9_9ACTN</name>
<gene>
    <name evidence="7" type="ORF">GCM10023205_11740</name>
</gene>